<dbReference type="EMBL" id="JANPWB010000014">
    <property type="protein sequence ID" value="KAJ1101466.1"/>
    <property type="molecule type" value="Genomic_DNA"/>
</dbReference>
<evidence type="ECO:0000256" key="1">
    <source>
        <dbReference type="SAM" id="MobiDB-lite"/>
    </source>
</evidence>
<sequence>MQSKPEGSEEEDLNEVDPGKVDFDLGGEDDLTLGQEQELPEEGDHLTTEREPGVEAWTNPDAITVDKRLLRDFHCSFGVVYSIASDCEHALCQPKYKQFARL</sequence>
<name>A0AAV7MCI0_PLEWA</name>
<organism evidence="2 3">
    <name type="scientific">Pleurodeles waltl</name>
    <name type="common">Iberian ribbed newt</name>
    <dbReference type="NCBI Taxonomy" id="8319"/>
    <lineage>
        <taxon>Eukaryota</taxon>
        <taxon>Metazoa</taxon>
        <taxon>Chordata</taxon>
        <taxon>Craniata</taxon>
        <taxon>Vertebrata</taxon>
        <taxon>Euteleostomi</taxon>
        <taxon>Amphibia</taxon>
        <taxon>Batrachia</taxon>
        <taxon>Caudata</taxon>
        <taxon>Salamandroidea</taxon>
        <taxon>Salamandridae</taxon>
        <taxon>Pleurodelinae</taxon>
        <taxon>Pleurodeles</taxon>
    </lineage>
</organism>
<comment type="caution">
    <text evidence="2">The sequence shown here is derived from an EMBL/GenBank/DDBJ whole genome shotgun (WGS) entry which is preliminary data.</text>
</comment>
<feature type="compositionally biased region" description="Basic and acidic residues" evidence="1">
    <location>
        <begin position="42"/>
        <end position="51"/>
    </location>
</feature>
<reference evidence="2" key="1">
    <citation type="journal article" date="2022" name="bioRxiv">
        <title>Sequencing and chromosome-scale assembly of the giantPleurodeles waltlgenome.</title>
        <authorList>
            <person name="Brown T."/>
            <person name="Elewa A."/>
            <person name="Iarovenko S."/>
            <person name="Subramanian E."/>
            <person name="Araus A.J."/>
            <person name="Petzold A."/>
            <person name="Susuki M."/>
            <person name="Suzuki K.-i.T."/>
            <person name="Hayashi T."/>
            <person name="Toyoda A."/>
            <person name="Oliveira C."/>
            <person name="Osipova E."/>
            <person name="Leigh N.D."/>
            <person name="Simon A."/>
            <person name="Yun M.H."/>
        </authorList>
    </citation>
    <scope>NUCLEOTIDE SEQUENCE</scope>
    <source>
        <strain evidence="2">20211129_DDA</strain>
        <tissue evidence="2">Liver</tissue>
    </source>
</reference>
<protein>
    <submittedName>
        <fullName evidence="2">Uncharacterized protein</fullName>
    </submittedName>
</protein>
<proteinExistence type="predicted"/>
<gene>
    <name evidence="2" type="ORF">NDU88_006534</name>
</gene>
<accession>A0AAV7MCI0</accession>
<feature type="region of interest" description="Disordered" evidence="1">
    <location>
        <begin position="1"/>
        <end position="51"/>
    </location>
</feature>
<evidence type="ECO:0000313" key="2">
    <source>
        <dbReference type="EMBL" id="KAJ1101466.1"/>
    </source>
</evidence>
<keyword evidence="3" id="KW-1185">Reference proteome</keyword>
<dbReference type="Proteomes" id="UP001066276">
    <property type="component" value="Chromosome 10"/>
</dbReference>
<dbReference type="AlphaFoldDB" id="A0AAV7MCI0"/>
<evidence type="ECO:0000313" key="3">
    <source>
        <dbReference type="Proteomes" id="UP001066276"/>
    </source>
</evidence>